<dbReference type="GO" id="GO:0071949">
    <property type="term" value="F:FAD binding"/>
    <property type="evidence" value="ECO:0007669"/>
    <property type="project" value="InterPro"/>
</dbReference>
<evidence type="ECO:0000256" key="3">
    <source>
        <dbReference type="ARBA" id="ARBA00012405"/>
    </source>
</evidence>
<evidence type="ECO:0000259" key="11">
    <source>
        <dbReference type="PROSITE" id="PS51387"/>
    </source>
</evidence>
<dbReference type="OMA" id="TKWLYAH"/>
<dbReference type="InterPro" id="IPR036318">
    <property type="entry name" value="FAD-bd_PCMH-like_sf"/>
</dbReference>
<keyword evidence="7" id="KW-0472">Membrane</keyword>
<dbReference type="AlphaFoldDB" id="A0A226D513"/>
<dbReference type="InterPro" id="IPR016169">
    <property type="entry name" value="FAD-bd_PCMH_sub2"/>
</dbReference>
<dbReference type="EMBL" id="LNIX01000034">
    <property type="protein sequence ID" value="OXA40273.1"/>
    <property type="molecule type" value="Genomic_DNA"/>
</dbReference>
<dbReference type="OrthoDB" id="415825at2759"/>
<dbReference type="PANTHER" id="PTHR10801:SF0">
    <property type="entry name" value="DELTA(24)-STEROL REDUCTASE"/>
    <property type="match status" value="1"/>
</dbReference>
<evidence type="ECO:0000256" key="5">
    <source>
        <dbReference type="ARBA" id="ARBA00022989"/>
    </source>
</evidence>
<accession>A0A226D513</accession>
<dbReference type="GO" id="GO:0050614">
    <property type="term" value="F:Delta24-sterol reductase activity"/>
    <property type="evidence" value="ECO:0007669"/>
    <property type="project" value="UniProtKB-EC"/>
</dbReference>
<dbReference type="PANTHER" id="PTHR10801">
    <property type="entry name" value="24-DEHYDROCHOLESTEROL REDUCTASE"/>
    <property type="match status" value="1"/>
</dbReference>
<keyword evidence="6" id="KW-0560">Oxidoreductase</keyword>
<dbReference type="GO" id="GO:0000246">
    <property type="term" value="F:Delta24(24-1) sterol reductase activity"/>
    <property type="evidence" value="ECO:0007669"/>
    <property type="project" value="TreeGrafter"/>
</dbReference>
<evidence type="ECO:0000256" key="6">
    <source>
        <dbReference type="ARBA" id="ARBA00023002"/>
    </source>
</evidence>
<feature type="domain" description="FAD-binding PCMH-type" evidence="11">
    <location>
        <begin position="1"/>
        <end position="136"/>
    </location>
</feature>
<organism evidence="12 13">
    <name type="scientific">Folsomia candida</name>
    <name type="common">Springtail</name>
    <dbReference type="NCBI Taxonomy" id="158441"/>
    <lineage>
        <taxon>Eukaryota</taxon>
        <taxon>Metazoa</taxon>
        <taxon>Ecdysozoa</taxon>
        <taxon>Arthropoda</taxon>
        <taxon>Hexapoda</taxon>
        <taxon>Collembola</taxon>
        <taxon>Entomobryomorpha</taxon>
        <taxon>Isotomoidea</taxon>
        <taxon>Isotomidae</taxon>
        <taxon>Proisotominae</taxon>
        <taxon>Folsomia</taxon>
    </lineage>
</organism>
<gene>
    <name evidence="12" type="ORF">Fcan01_24967</name>
</gene>
<evidence type="ECO:0000256" key="7">
    <source>
        <dbReference type="ARBA" id="ARBA00023136"/>
    </source>
</evidence>
<name>A0A226D513_FOLCA</name>
<dbReference type="InterPro" id="IPR006094">
    <property type="entry name" value="Oxid_FAD_bind_N"/>
</dbReference>
<evidence type="ECO:0000313" key="12">
    <source>
        <dbReference type="EMBL" id="OXA40273.1"/>
    </source>
</evidence>
<comment type="caution">
    <text evidence="12">The sequence shown here is derived from an EMBL/GenBank/DDBJ whole genome shotgun (WGS) entry which is preliminary data.</text>
</comment>
<dbReference type="PROSITE" id="PS51387">
    <property type="entry name" value="FAD_PCMH"/>
    <property type="match status" value="1"/>
</dbReference>
<evidence type="ECO:0000256" key="2">
    <source>
        <dbReference type="ARBA" id="ARBA00004275"/>
    </source>
</evidence>
<proteinExistence type="predicted"/>
<sequence length="427" mass="48589">MSLRTPVYKDTMTGIDLSRLDDIVTIDEKSMTMTVEPLMKMGQLTRILGSKGYTIPVVPEFKFLTVGGLICGAGLETSSHKYGFFHNTCTSYEVVLSSGQVVRCSKDENSDLFHAIPGSYGTLGFLTAATINIMKAEKYVKLSYIPVNSLDEATKRITDESLKTPGPDFVEGIMYSLDKGVIMVGALTSKSEPGKVNSVAAWYKKSFYKHVQSFLIGDQLINLPISQPATKNIPLRDYYHRHSYAGFWAYSAFVPYIDVPLFRYIFGWTTFEDNYTYKIVPRCFRRIFEINLVLQDFIVPIDKMKMALQFFHDQVEVYPVWLCPVKAINEPGCLKFEVDEDKMYMDIGLYGYTGKPDQYEDEKSNKALEKFCLENGCMKGPYADTYLSRDECDQMFDPTFYNKVRAELNCSDAFPTPYDKICQAGRK</sequence>
<dbReference type="SUPFAM" id="SSF56176">
    <property type="entry name" value="FAD-binding/transporter-associated domain-like"/>
    <property type="match status" value="1"/>
</dbReference>
<dbReference type="Proteomes" id="UP000198287">
    <property type="component" value="Unassembled WGS sequence"/>
</dbReference>
<evidence type="ECO:0000256" key="1">
    <source>
        <dbReference type="ARBA" id="ARBA00004167"/>
    </source>
</evidence>
<dbReference type="GO" id="GO:0016020">
    <property type="term" value="C:membrane"/>
    <property type="evidence" value="ECO:0007669"/>
    <property type="project" value="UniProtKB-SubCell"/>
</dbReference>
<keyword evidence="5" id="KW-1133">Transmembrane helix</keyword>
<keyword evidence="13" id="KW-1185">Reference proteome</keyword>
<evidence type="ECO:0000313" key="13">
    <source>
        <dbReference type="Proteomes" id="UP000198287"/>
    </source>
</evidence>
<keyword evidence="4" id="KW-0812">Transmembrane</keyword>
<dbReference type="Gene3D" id="3.30.465.10">
    <property type="match status" value="1"/>
</dbReference>
<protein>
    <recommendedName>
        <fullName evidence="3">Delta(24)-sterol reductase</fullName>
        <ecNumber evidence="3">1.3.1.72</ecNumber>
    </recommendedName>
</protein>
<dbReference type="EC" id="1.3.1.72" evidence="3"/>
<comment type="catalytic activity">
    <reaction evidence="9">
        <text>lanosterol + NADPH + H(+) = 24,25-dihydrolanosterol + NADP(+)</text>
        <dbReference type="Rhea" id="RHEA:33919"/>
        <dbReference type="ChEBI" id="CHEBI:15378"/>
        <dbReference type="ChEBI" id="CHEBI:16521"/>
        <dbReference type="ChEBI" id="CHEBI:28113"/>
        <dbReference type="ChEBI" id="CHEBI:57783"/>
        <dbReference type="ChEBI" id="CHEBI:58349"/>
    </reaction>
    <physiologicalReaction direction="left-to-right" evidence="9">
        <dbReference type="Rhea" id="RHEA:33920"/>
    </physiologicalReaction>
</comment>
<dbReference type="GO" id="GO:0008202">
    <property type="term" value="P:steroid metabolic process"/>
    <property type="evidence" value="ECO:0007669"/>
    <property type="project" value="TreeGrafter"/>
</dbReference>
<dbReference type="InterPro" id="IPR040165">
    <property type="entry name" value="Diminuto-like"/>
</dbReference>
<dbReference type="GO" id="GO:0005777">
    <property type="term" value="C:peroxisome"/>
    <property type="evidence" value="ECO:0007669"/>
    <property type="project" value="UniProtKB-SubCell"/>
</dbReference>
<dbReference type="InterPro" id="IPR016166">
    <property type="entry name" value="FAD-bd_PCMH"/>
</dbReference>
<keyword evidence="8" id="KW-0576">Peroxisome</keyword>
<dbReference type="STRING" id="158441.A0A226D513"/>
<comment type="catalytic activity">
    <reaction evidence="10">
        <text>5alpha-cholest-8-en-3beta-ol + NADP(+) = zymosterol + NADPH + H(+)</text>
        <dbReference type="Rhea" id="RHEA:36399"/>
        <dbReference type="ChEBI" id="CHEBI:15378"/>
        <dbReference type="ChEBI" id="CHEBI:16608"/>
        <dbReference type="ChEBI" id="CHEBI:18252"/>
        <dbReference type="ChEBI" id="CHEBI:57783"/>
        <dbReference type="ChEBI" id="CHEBI:58349"/>
        <dbReference type="EC" id="1.3.1.72"/>
    </reaction>
    <physiologicalReaction direction="right-to-left" evidence="10">
        <dbReference type="Rhea" id="RHEA:36401"/>
    </physiologicalReaction>
</comment>
<evidence type="ECO:0000256" key="9">
    <source>
        <dbReference type="ARBA" id="ARBA00051033"/>
    </source>
</evidence>
<evidence type="ECO:0000256" key="8">
    <source>
        <dbReference type="ARBA" id="ARBA00023140"/>
    </source>
</evidence>
<comment type="subcellular location">
    <subcellularLocation>
        <location evidence="1">Membrane</location>
        <topology evidence="1">Single-pass membrane protein</topology>
    </subcellularLocation>
    <subcellularLocation>
        <location evidence="2">Peroxisome</location>
    </subcellularLocation>
</comment>
<evidence type="ECO:0000256" key="10">
    <source>
        <dbReference type="ARBA" id="ARBA00052927"/>
    </source>
</evidence>
<reference evidence="12 13" key="1">
    <citation type="submission" date="2015-12" db="EMBL/GenBank/DDBJ databases">
        <title>The genome of Folsomia candida.</title>
        <authorList>
            <person name="Faddeeva A."/>
            <person name="Derks M.F."/>
            <person name="Anvar Y."/>
            <person name="Smit S."/>
            <person name="Van Straalen N."/>
            <person name="Roelofs D."/>
        </authorList>
    </citation>
    <scope>NUCLEOTIDE SEQUENCE [LARGE SCALE GENOMIC DNA]</scope>
    <source>
        <strain evidence="12 13">VU population</strain>
        <tissue evidence="12">Whole body</tissue>
    </source>
</reference>
<evidence type="ECO:0000256" key="4">
    <source>
        <dbReference type="ARBA" id="ARBA00022692"/>
    </source>
</evidence>
<dbReference type="Pfam" id="PF01565">
    <property type="entry name" value="FAD_binding_4"/>
    <property type="match status" value="1"/>
</dbReference>